<evidence type="ECO:0008006" key="4">
    <source>
        <dbReference type="Google" id="ProtNLM"/>
    </source>
</evidence>
<dbReference type="Proteomes" id="UP001179363">
    <property type="component" value="Unassembled WGS sequence"/>
</dbReference>
<dbReference type="RefSeq" id="WP_236133566.1">
    <property type="nucleotide sequence ID" value="NZ_JAKGTH010000007.1"/>
</dbReference>
<feature type="coiled-coil region" evidence="1">
    <location>
        <begin position="102"/>
        <end position="143"/>
    </location>
</feature>
<accession>A0ABS9EEX0</accession>
<comment type="caution">
    <text evidence="2">The sequence shown here is derived from an EMBL/GenBank/DDBJ whole genome shotgun (WGS) entry which is preliminary data.</text>
</comment>
<evidence type="ECO:0000256" key="1">
    <source>
        <dbReference type="SAM" id="Coils"/>
    </source>
</evidence>
<dbReference type="PROSITE" id="PS51257">
    <property type="entry name" value="PROKAR_LIPOPROTEIN"/>
    <property type="match status" value="1"/>
</dbReference>
<name>A0ABS9EEX0_9FLAO</name>
<keyword evidence="3" id="KW-1185">Reference proteome</keyword>
<protein>
    <recommendedName>
        <fullName evidence="4">Viral A-type inclusion protein</fullName>
    </recommendedName>
</protein>
<reference evidence="2" key="1">
    <citation type="submission" date="2022-01" db="EMBL/GenBank/DDBJ databases">
        <title>Gillisia lutea sp. nov., isolated from marine plastic residues from the Malvarosa beach (Valencia, Spain).</title>
        <authorList>
            <person name="Vidal-Verdu A."/>
            <person name="Molina-Menor E."/>
            <person name="Satari L."/>
            <person name="Pascual J."/>
            <person name="Pereto J."/>
            <person name="Porcar M."/>
        </authorList>
    </citation>
    <scope>NUCLEOTIDE SEQUENCE</scope>
    <source>
        <strain evidence="2">M10.2A</strain>
    </source>
</reference>
<evidence type="ECO:0000313" key="3">
    <source>
        <dbReference type="Proteomes" id="UP001179363"/>
    </source>
</evidence>
<gene>
    <name evidence="2" type="ORF">L1I30_07065</name>
</gene>
<keyword evidence="1" id="KW-0175">Coiled coil</keyword>
<dbReference type="EMBL" id="JAKGTH010000007">
    <property type="protein sequence ID" value="MCF4101420.1"/>
    <property type="molecule type" value="Genomic_DNA"/>
</dbReference>
<organism evidence="2 3">
    <name type="scientific">Gillisia lutea</name>
    <dbReference type="NCBI Taxonomy" id="2909668"/>
    <lineage>
        <taxon>Bacteria</taxon>
        <taxon>Pseudomonadati</taxon>
        <taxon>Bacteroidota</taxon>
        <taxon>Flavobacteriia</taxon>
        <taxon>Flavobacteriales</taxon>
        <taxon>Flavobacteriaceae</taxon>
        <taxon>Gillisia</taxon>
    </lineage>
</organism>
<evidence type="ECO:0000313" key="2">
    <source>
        <dbReference type="EMBL" id="MCF4101420.1"/>
    </source>
</evidence>
<proteinExistence type="predicted"/>
<sequence length="145" mass="16879">MTLFKKSWVWLLCCTLFLISCESTSEKKKEYDELFHQVLDIHDEVMPKMVEIPALKKELETIADTSAAAEKYRNAATKLEEGDRLMMDWMHSFSDEFVKGKAELQKMNNQQLQERIDAITAELEDVKLMRDQVNSSIENAKELTE</sequence>